<gene>
    <name evidence="3" type="ORF">CRM94_18740</name>
    <name evidence="2" type="ORF">DM48_4346</name>
    <name evidence="4" type="ORF">NYZ96_18305</name>
</gene>
<dbReference type="Proteomes" id="UP001059745">
    <property type="component" value="Chromosome 1"/>
</dbReference>
<dbReference type="Proteomes" id="UP000220629">
    <property type="component" value="Unassembled WGS sequence"/>
</dbReference>
<dbReference type="EMBL" id="JPGG01000015">
    <property type="protein sequence ID" value="KGC18107.1"/>
    <property type="molecule type" value="Genomic_DNA"/>
</dbReference>
<dbReference type="EMBL" id="CP104214">
    <property type="protein sequence ID" value="UWX70117.1"/>
    <property type="molecule type" value="Genomic_DNA"/>
</dbReference>
<dbReference type="GeneID" id="66459501"/>
<reference evidence="4" key="4">
    <citation type="submission" date="2022-09" db="EMBL/GenBank/DDBJ databases">
        <title>Genomic of Burkholderia gladioli.</title>
        <authorList>
            <person name="Wu H."/>
        </authorList>
    </citation>
    <scope>NUCLEOTIDE SEQUENCE</scope>
    <source>
        <strain evidence="4">ZN-S4</strain>
    </source>
</reference>
<name>A0A095W5S8_BURGA</name>
<accession>A0A095GLQ0</accession>
<feature type="transmembrane region" description="Helical" evidence="1">
    <location>
        <begin position="6"/>
        <end position="26"/>
    </location>
</feature>
<organism evidence="3 6">
    <name type="scientific">Burkholderia gladioli</name>
    <name type="common">Pseudomonas marginata</name>
    <name type="synonym">Phytomonas marginata</name>
    <dbReference type="NCBI Taxonomy" id="28095"/>
    <lineage>
        <taxon>Bacteria</taxon>
        <taxon>Pseudomonadati</taxon>
        <taxon>Pseudomonadota</taxon>
        <taxon>Betaproteobacteria</taxon>
        <taxon>Burkholderiales</taxon>
        <taxon>Burkholderiaceae</taxon>
        <taxon>Burkholderia</taxon>
    </lineage>
</organism>
<keyword evidence="1" id="KW-1133">Transmembrane helix</keyword>
<dbReference type="AlphaFoldDB" id="A0A095W5S8"/>
<accession>A0A095W5S8</accession>
<reference evidence="3" key="2">
    <citation type="submission" date="2017-09" db="EMBL/GenBank/DDBJ databases">
        <title>FDA dAtabase for Regulatory Grade micrObial Sequences (FDA-ARGOS): Supporting development and validation of Infectious Disease Dx tests.</title>
        <authorList>
            <person name="Minogue T."/>
            <person name="Wolcott M."/>
            <person name="Wasieloski L."/>
            <person name="Aguilar W."/>
            <person name="Moore D."/>
            <person name="Tallon L.J."/>
            <person name="Sadzewicz L."/>
            <person name="Ott S."/>
            <person name="Zhao X."/>
            <person name="Nagaraj S."/>
            <person name="Vavikolanu K."/>
            <person name="Aluvathingal J."/>
            <person name="Nadendla S."/>
            <person name="Sichtig H."/>
        </authorList>
    </citation>
    <scope>NUCLEOTIDE SEQUENCE</scope>
    <source>
        <strain evidence="3">FDAARGOS_390</strain>
    </source>
</reference>
<dbReference type="RefSeq" id="WP_013699699.1">
    <property type="nucleotide sequence ID" value="NZ_CADEPO010000001.1"/>
</dbReference>
<evidence type="ECO:0000313" key="4">
    <source>
        <dbReference type="EMBL" id="UWX70117.1"/>
    </source>
</evidence>
<dbReference type="EMBL" id="PDDY01000004">
    <property type="protein sequence ID" value="PEH36655.1"/>
    <property type="molecule type" value="Genomic_DNA"/>
</dbReference>
<evidence type="ECO:0000313" key="3">
    <source>
        <dbReference type="EMBL" id="PEH36655.1"/>
    </source>
</evidence>
<proteinExistence type="predicted"/>
<dbReference type="OrthoDB" id="9110066at2"/>
<dbReference type="Proteomes" id="UP000029590">
    <property type="component" value="Unassembled WGS sequence"/>
</dbReference>
<keyword evidence="1" id="KW-0812">Transmembrane</keyword>
<evidence type="ECO:0000256" key="1">
    <source>
        <dbReference type="SAM" id="Phobius"/>
    </source>
</evidence>
<reference evidence="2 5" key="1">
    <citation type="submission" date="2014-04" db="EMBL/GenBank/DDBJ databases">
        <authorList>
            <person name="Bishop-Lilly K.A."/>
            <person name="Broomall S.M."/>
            <person name="Chain P.S."/>
            <person name="Chertkov O."/>
            <person name="Coyne S.R."/>
            <person name="Daligault H.E."/>
            <person name="Davenport K.W."/>
            <person name="Erkkila T."/>
            <person name="Frey K.G."/>
            <person name="Gibbons H.S."/>
            <person name="Gu W."/>
            <person name="Jaissle J."/>
            <person name="Johnson S.L."/>
            <person name="Koroleva G.I."/>
            <person name="Ladner J.T."/>
            <person name="Lo C.-C."/>
            <person name="Minogue T.D."/>
            <person name="Munk C."/>
            <person name="Palacios G.F."/>
            <person name="Redden C.L."/>
            <person name="Rosenzweig C.N."/>
            <person name="Scholz M.B."/>
            <person name="Teshima H."/>
            <person name="Xu Y."/>
        </authorList>
    </citation>
    <scope>NUCLEOTIDE SEQUENCE [LARGE SCALE GENOMIC DNA]</scope>
    <source>
        <strain evidence="2">Gladioli</strain>
        <strain evidence="5">gladioli</strain>
    </source>
</reference>
<reference evidence="6" key="3">
    <citation type="submission" date="2017-09" db="EMBL/GenBank/DDBJ databases">
        <title>FDA dAtabase for Regulatory Grade micrObial Sequences (FDA-ARGOS): Supporting development and validation of Infectious Disease Dx tests.</title>
        <authorList>
            <person name="Minogue T."/>
            <person name="Wolcott M."/>
            <person name="Wasieloski L."/>
            <person name="Aguilar W."/>
            <person name="Moore D."/>
            <person name="Tallon L."/>
            <person name="Sadzewicz L."/>
            <person name="Ott S."/>
            <person name="Zhao X."/>
            <person name="Nagaraj S."/>
            <person name="Vavikolanu K."/>
            <person name="Aluvathingal J."/>
            <person name="Nadendla S."/>
            <person name="Sichtig H."/>
        </authorList>
    </citation>
    <scope>NUCLEOTIDE SEQUENCE [LARGE SCALE GENOMIC DNA]</scope>
    <source>
        <strain evidence="6">FDAARGOS_390</strain>
    </source>
</reference>
<evidence type="ECO:0000313" key="6">
    <source>
        <dbReference type="Proteomes" id="UP000220629"/>
    </source>
</evidence>
<keyword evidence="1" id="KW-0472">Membrane</keyword>
<dbReference type="OMA" id="RISCRTM"/>
<feature type="transmembrane region" description="Helical" evidence="1">
    <location>
        <begin position="38"/>
        <end position="60"/>
    </location>
</feature>
<dbReference type="KEGG" id="bgo:BM43_1299"/>
<protein>
    <submittedName>
        <fullName evidence="2">Membrane protein</fullName>
    </submittedName>
</protein>
<sequence>MGYFTIGDFILLIPMALAGALFLGAVPCGTHNIRHNVLRVLGAALGVGVALLLVEGLPALI</sequence>
<evidence type="ECO:0000313" key="2">
    <source>
        <dbReference type="EMBL" id="KGC18107.1"/>
    </source>
</evidence>
<evidence type="ECO:0000313" key="5">
    <source>
        <dbReference type="Proteomes" id="UP000029590"/>
    </source>
</evidence>